<dbReference type="PROSITE" id="PS50600">
    <property type="entry name" value="ULP_PROTEASE"/>
    <property type="match status" value="1"/>
</dbReference>
<keyword evidence="5" id="KW-1185">Reference proteome</keyword>
<dbReference type="GO" id="GO:0008234">
    <property type="term" value="F:cysteine-type peptidase activity"/>
    <property type="evidence" value="ECO:0007669"/>
    <property type="project" value="InterPro"/>
</dbReference>
<sequence>MSSQLEEVSVPKEYYTVDLPEDYDTVCQIQLRTTTPNKQDAEIFGPCKLPYRSIKKLQKNTEIDDLIIDSYLELLADRFKALFVPVRHYKRLAESRGFDIVVKHLEADEVTDFDYLVFPCNSKCHWSGVFLNFKTKRSYLFDSGVETLSEASYANVFHCIEYVNTKLEWNFDWKEWLEIGDVGAEQKDGTSCGIYFLFNVRRAMEGTFPIHITQEQIHVFRKLILYELLSGKLYEKQMKIDQKDVVEHMHKPEQKILVDEPKDFEDVCDGLYETSAWNSKTGTSKFGKTKMAAADMKSLLPAGWITDAVIDKTAELQFEHFGRNAEIQASFLSKCG</sequence>
<evidence type="ECO:0000259" key="4">
    <source>
        <dbReference type="PROSITE" id="PS50600"/>
    </source>
</evidence>
<dbReference type="Pfam" id="PF02902">
    <property type="entry name" value="Peptidase_C48"/>
    <property type="match status" value="1"/>
</dbReference>
<dbReference type="InterPro" id="IPR038765">
    <property type="entry name" value="Papain-like_cys_pep_sf"/>
</dbReference>
<proteinExistence type="inferred from homology"/>
<evidence type="ECO:0000313" key="5">
    <source>
        <dbReference type="Proteomes" id="UP000887577"/>
    </source>
</evidence>
<comment type="similarity">
    <text evidence="1">Belongs to the peptidase C48 family.</text>
</comment>
<accession>A0A914YJR7</accession>
<name>A0A914YJR7_9BILA</name>
<evidence type="ECO:0000256" key="3">
    <source>
        <dbReference type="ARBA" id="ARBA00022801"/>
    </source>
</evidence>
<keyword evidence="3" id="KW-0378">Hydrolase</keyword>
<reference evidence="6" key="1">
    <citation type="submission" date="2022-11" db="UniProtKB">
        <authorList>
            <consortium name="WormBaseParasite"/>
        </authorList>
    </citation>
    <scope>IDENTIFICATION</scope>
</reference>
<dbReference type="GO" id="GO:0006508">
    <property type="term" value="P:proteolysis"/>
    <property type="evidence" value="ECO:0007669"/>
    <property type="project" value="UniProtKB-KW"/>
</dbReference>
<dbReference type="AlphaFoldDB" id="A0A914YJR7"/>
<protein>
    <submittedName>
        <fullName evidence="6">Ubiquitin-like protease family profile domain-containing protein</fullName>
    </submittedName>
</protein>
<organism evidence="5 6">
    <name type="scientific">Panagrolaimus superbus</name>
    <dbReference type="NCBI Taxonomy" id="310955"/>
    <lineage>
        <taxon>Eukaryota</taxon>
        <taxon>Metazoa</taxon>
        <taxon>Ecdysozoa</taxon>
        <taxon>Nematoda</taxon>
        <taxon>Chromadorea</taxon>
        <taxon>Rhabditida</taxon>
        <taxon>Tylenchina</taxon>
        <taxon>Panagrolaimomorpha</taxon>
        <taxon>Panagrolaimoidea</taxon>
        <taxon>Panagrolaimidae</taxon>
        <taxon>Panagrolaimus</taxon>
    </lineage>
</organism>
<dbReference type="Gene3D" id="3.40.395.10">
    <property type="entry name" value="Adenoviral Proteinase, Chain A"/>
    <property type="match status" value="1"/>
</dbReference>
<evidence type="ECO:0000313" key="6">
    <source>
        <dbReference type="WBParaSite" id="PSU_v2.g19560.t1"/>
    </source>
</evidence>
<dbReference type="InterPro" id="IPR003653">
    <property type="entry name" value="Peptidase_C48_C"/>
</dbReference>
<keyword evidence="2" id="KW-0645">Protease</keyword>
<dbReference type="WBParaSite" id="PSU_v2.g19560.t1">
    <property type="protein sequence ID" value="PSU_v2.g19560.t1"/>
    <property type="gene ID" value="PSU_v2.g19560"/>
</dbReference>
<evidence type="ECO:0000256" key="1">
    <source>
        <dbReference type="ARBA" id="ARBA00005234"/>
    </source>
</evidence>
<feature type="domain" description="Ubiquitin-like protease family profile" evidence="4">
    <location>
        <begin position="47"/>
        <end position="203"/>
    </location>
</feature>
<dbReference type="Proteomes" id="UP000887577">
    <property type="component" value="Unplaced"/>
</dbReference>
<evidence type="ECO:0000256" key="2">
    <source>
        <dbReference type="ARBA" id="ARBA00022670"/>
    </source>
</evidence>
<dbReference type="SUPFAM" id="SSF54001">
    <property type="entry name" value="Cysteine proteinases"/>
    <property type="match status" value="1"/>
</dbReference>